<feature type="compositionally biased region" description="Basic and acidic residues" evidence="4">
    <location>
        <begin position="13"/>
        <end position="23"/>
    </location>
</feature>
<dbReference type="PANTHER" id="PTHR33204">
    <property type="entry name" value="TRANSCRIPTIONAL REGULATOR, MARR FAMILY"/>
    <property type="match status" value="1"/>
</dbReference>
<evidence type="ECO:0000256" key="1">
    <source>
        <dbReference type="ARBA" id="ARBA00023015"/>
    </source>
</evidence>
<organism evidence="6">
    <name type="scientific">Streptomyces sp. NBC_00119</name>
    <dbReference type="NCBI Taxonomy" id="2975659"/>
    <lineage>
        <taxon>Bacteria</taxon>
        <taxon>Bacillati</taxon>
        <taxon>Actinomycetota</taxon>
        <taxon>Actinomycetes</taxon>
        <taxon>Kitasatosporales</taxon>
        <taxon>Streptomycetaceae</taxon>
        <taxon>Streptomyces</taxon>
    </lineage>
</organism>
<accession>A0AAU1U3J8</accession>
<evidence type="ECO:0000256" key="3">
    <source>
        <dbReference type="ARBA" id="ARBA00023163"/>
    </source>
</evidence>
<evidence type="ECO:0000256" key="4">
    <source>
        <dbReference type="SAM" id="MobiDB-lite"/>
    </source>
</evidence>
<keyword evidence="2" id="KW-0238">DNA-binding</keyword>
<dbReference type="EMBL" id="CP108195">
    <property type="protein sequence ID" value="WTS11964.1"/>
    <property type="molecule type" value="Genomic_DNA"/>
</dbReference>
<protein>
    <submittedName>
        <fullName evidence="6">Helix-turn-helix transcriptional regulator</fullName>
    </submittedName>
</protein>
<keyword evidence="3" id="KW-0804">Transcription</keyword>
<dbReference type="Pfam" id="PF01638">
    <property type="entry name" value="HxlR"/>
    <property type="match status" value="1"/>
</dbReference>
<evidence type="ECO:0000259" key="5">
    <source>
        <dbReference type="PROSITE" id="PS51118"/>
    </source>
</evidence>
<reference evidence="6" key="1">
    <citation type="submission" date="2022-10" db="EMBL/GenBank/DDBJ databases">
        <title>The complete genomes of actinobacterial strains from the NBC collection.</title>
        <authorList>
            <person name="Joergensen T.S."/>
            <person name="Alvarez Arevalo M."/>
            <person name="Sterndorff E.B."/>
            <person name="Faurdal D."/>
            <person name="Vuksanovic O."/>
            <person name="Mourched A.-S."/>
            <person name="Charusanti P."/>
            <person name="Shaw S."/>
            <person name="Blin K."/>
            <person name="Weber T."/>
        </authorList>
    </citation>
    <scope>NUCLEOTIDE SEQUENCE</scope>
    <source>
        <strain evidence="6">NBC_00119</strain>
    </source>
</reference>
<dbReference type="PROSITE" id="PS51118">
    <property type="entry name" value="HTH_HXLR"/>
    <property type="match status" value="1"/>
</dbReference>
<dbReference type="AlphaFoldDB" id="A0AAU1U3J8"/>
<feature type="region of interest" description="Disordered" evidence="4">
    <location>
        <begin position="1"/>
        <end position="38"/>
    </location>
</feature>
<feature type="domain" description="HTH hxlR-type" evidence="5">
    <location>
        <begin position="81"/>
        <end position="185"/>
    </location>
</feature>
<proteinExistence type="predicted"/>
<evidence type="ECO:0000256" key="2">
    <source>
        <dbReference type="ARBA" id="ARBA00023125"/>
    </source>
</evidence>
<dbReference type="PANTHER" id="PTHR33204:SF39">
    <property type="entry name" value="TRANSCRIPTIONAL REGULATORY PROTEIN"/>
    <property type="match status" value="1"/>
</dbReference>
<keyword evidence="1" id="KW-0805">Transcription regulation</keyword>
<name>A0AAU1U3J8_9ACTN</name>
<sequence>MISDTRSASIDACTDRSHSRRADQSPAVTANSDESDGGAQTMARLRAALAPTDSHWIDAAEEELFEHVSAQLSRFNSTQDNPIVNVVDHLGNYWRNWLLVIARTGPYRPSTIRRIIAALVPERPISQRMLTLNLRMLERDGLIVRHVFDDECRHVEYSLSPIGMDLSDRVMSLIGWAERHSGEIEAAREAFDERR</sequence>
<dbReference type="InterPro" id="IPR002577">
    <property type="entry name" value="HTH_HxlR"/>
</dbReference>
<dbReference type="GO" id="GO:0003677">
    <property type="term" value="F:DNA binding"/>
    <property type="evidence" value="ECO:0007669"/>
    <property type="project" value="UniProtKB-KW"/>
</dbReference>
<evidence type="ECO:0000313" key="6">
    <source>
        <dbReference type="EMBL" id="WTS11964.1"/>
    </source>
</evidence>
<dbReference type="Gene3D" id="1.10.10.10">
    <property type="entry name" value="Winged helix-like DNA-binding domain superfamily/Winged helix DNA-binding domain"/>
    <property type="match status" value="1"/>
</dbReference>
<dbReference type="InterPro" id="IPR036388">
    <property type="entry name" value="WH-like_DNA-bd_sf"/>
</dbReference>
<dbReference type="SUPFAM" id="SSF46785">
    <property type="entry name" value="Winged helix' DNA-binding domain"/>
    <property type="match status" value="1"/>
</dbReference>
<dbReference type="InterPro" id="IPR036390">
    <property type="entry name" value="WH_DNA-bd_sf"/>
</dbReference>
<gene>
    <name evidence="6" type="ORF">OHU69_13535</name>
</gene>